<gene>
    <name evidence="1" type="ORF">JHL16_11310</name>
</gene>
<evidence type="ECO:0000313" key="1">
    <source>
        <dbReference type="EMBL" id="MBK1866944.1"/>
    </source>
</evidence>
<comment type="caution">
    <text evidence="1">The sequence shown here is derived from an EMBL/GenBank/DDBJ whole genome shotgun (WGS) entry which is preliminary data.</text>
</comment>
<proteinExistence type="predicted"/>
<dbReference type="Proteomes" id="UP000616151">
    <property type="component" value="Unassembled WGS sequence"/>
</dbReference>
<protein>
    <submittedName>
        <fullName evidence="1">Uncharacterized protein</fullName>
    </submittedName>
</protein>
<dbReference type="EMBL" id="JAENHL010000006">
    <property type="protein sequence ID" value="MBK1866944.1"/>
    <property type="molecule type" value="Genomic_DNA"/>
</dbReference>
<accession>A0ACC5R2S6</accession>
<keyword evidence="2" id="KW-1185">Reference proteome</keyword>
<sequence>MAVAVWIICEHLAWATPVLPNKAPDHGLYAFVRSALMALIGFAFVFEVAAGAKVAKAGTPFSVHQWCAVLASFLMLALFVAIFLVSPGAFNIFSLEDGLVEWASALLPIAASLLLAWRGAVLITGRHREGKGGWIGVVLLLSAAILFVLGMEEISWLQRVFGIATPEALKSNIQGEINFHNFATNQIGAAHKIIGFVVLILLPFLYIVLPGRLPLAGLADLMPSRAVVLVSTPLAAFNYNGWDSLLFQATTYLTLGIVICLAYLAWRERRRAEAMFCLLLAVTIAGAQGLFLALGDRFVRIWDVTEYKELFIALGLFGWAVETFRRLSDAVPDSAAALRRSVQA</sequence>
<reference evidence="1" key="1">
    <citation type="submission" date="2021-01" db="EMBL/GenBank/DDBJ databases">
        <authorList>
            <person name="Sun Q."/>
        </authorList>
    </citation>
    <scope>NUCLEOTIDE SEQUENCE</scope>
    <source>
        <strain evidence="1">YIM B02566</strain>
    </source>
</reference>
<name>A0ACC5R2S6_9HYPH</name>
<organism evidence="1 2">
    <name type="scientific">Taklimakanibacter albus</name>
    <dbReference type="NCBI Taxonomy" id="2800327"/>
    <lineage>
        <taxon>Bacteria</taxon>
        <taxon>Pseudomonadati</taxon>
        <taxon>Pseudomonadota</taxon>
        <taxon>Alphaproteobacteria</taxon>
        <taxon>Hyphomicrobiales</taxon>
        <taxon>Aestuariivirgaceae</taxon>
        <taxon>Taklimakanibacter</taxon>
    </lineage>
</organism>
<evidence type="ECO:0000313" key="2">
    <source>
        <dbReference type="Proteomes" id="UP000616151"/>
    </source>
</evidence>